<comment type="caution">
    <text evidence="1">The sequence shown here is derived from an EMBL/GenBank/DDBJ whole genome shotgun (WGS) entry which is preliminary data.</text>
</comment>
<accession>A0ABW9J1S9</accession>
<sequence length="262" mass="29503">MKKLLTIMMCVSFIALSCKKDKNNTPNQNQTELKKEELIPYYIAVEHKLSGNKIGLIYFAKVGDNVKATFQGDGYTQTGDITVKDQGFSFDANSDGNYIYSFSFSKNADGKFVMKSYQFTDKTSVSQGLNYAVIARKEDVPAFEGVNFKTKEGIYFTLKKDANNVPNINWDIKKRVSYNYVFIPPTTYLPIPNDYVGPEYSKPYTKINGLGWKENGGLFFGISVPEWKDSTTPLMLLESGNTLYLAAITKNLPCLLCDDDDE</sequence>
<reference evidence="1 2" key="1">
    <citation type="submission" date="2024-12" db="EMBL/GenBank/DDBJ databases">
        <authorList>
            <person name="Hu S."/>
        </authorList>
    </citation>
    <scope>NUCLEOTIDE SEQUENCE [LARGE SCALE GENOMIC DNA]</scope>
    <source>
        <strain evidence="1 2">THG-T11</strain>
    </source>
</reference>
<keyword evidence="2" id="KW-1185">Reference proteome</keyword>
<dbReference type="Proteomes" id="UP001517247">
    <property type="component" value="Unassembled WGS sequence"/>
</dbReference>
<organism evidence="1 2">
    <name type="scientific">Pedobacter ureilyticus</name>
    <dbReference type="NCBI Taxonomy" id="1393051"/>
    <lineage>
        <taxon>Bacteria</taxon>
        <taxon>Pseudomonadati</taxon>
        <taxon>Bacteroidota</taxon>
        <taxon>Sphingobacteriia</taxon>
        <taxon>Sphingobacteriales</taxon>
        <taxon>Sphingobacteriaceae</taxon>
        <taxon>Pedobacter</taxon>
    </lineage>
</organism>
<proteinExistence type="predicted"/>
<evidence type="ECO:0000313" key="2">
    <source>
        <dbReference type="Proteomes" id="UP001517247"/>
    </source>
</evidence>
<name>A0ABW9J1S9_9SPHI</name>
<gene>
    <name evidence="1" type="ORF">E6A44_000190</name>
</gene>
<evidence type="ECO:0000313" key="1">
    <source>
        <dbReference type="EMBL" id="MFN0253970.1"/>
    </source>
</evidence>
<dbReference type="RefSeq" id="WP_138721161.1">
    <property type="nucleotide sequence ID" value="NZ_SSHJ02000001.1"/>
</dbReference>
<dbReference type="PROSITE" id="PS51257">
    <property type="entry name" value="PROKAR_LIPOPROTEIN"/>
    <property type="match status" value="1"/>
</dbReference>
<dbReference type="EMBL" id="SSHJ02000001">
    <property type="protein sequence ID" value="MFN0253970.1"/>
    <property type="molecule type" value="Genomic_DNA"/>
</dbReference>
<protein>
    <recommendedName>
        <fullName evidence="3">DUF4369 domain-containing protein</fullName>
    </recommendedName>
</protein>
<evidence type="ECO:0008006" key="3">
    <source>
        <dbReference type="Google" id="ProtNLM"/>
    </source>
</evidence>